<dbReference type="HOGENOM" id="CLU_797901_0_0_1"/>
<dbReference type="EMBL" id="CM001887">
    <property type="protein sequence ID" value="EOY30982.1"/>
    <property type="molecule type" value="Genomic_DNA"/>
</dbReference>
<reference evidence="2 3" key="1">
    <citation type="journal article" date="2013" name="Genome Biol.">
        <title>The genome sequence of the most widely cultivated cacao type and its use to identify candidate genes regulating pod color.</title>
        <authorList>
            <person name="Motamayor J.C."/>
            <person name="Mockaitis K."/>
            <person name="Schmutz J."/>
            <person name="Haiminen N."/>
            <person name="Iii D.L."/>
            <person name="Cornejo O."/>
            <person name="Findley S.D."/>
            <person name="Zheng P."/>
            <person name="Utro F."/>
            <person name="Royaert S."/>
            <person name="Saski C."/>
            <person name="Jenkins J."/>
            <person name="Podicheti R."/>
            <person name="Zhao M."/>
            <person name="Scheffler B.E."/>
            <person name="Stack J.C."/>
            <person name="Feltus F.A."/>
            <person name="Mustiga G.M."/>
            <person name="Amores F."/>
            <person name="Phillips W."/>
            <person name="Marelli J.P."/>
            <person name="May G.D."/>
            <person name="Shapiro H."/>
            <person name="Ma J."/>
            <person name="Bustamante C.D."/>
            <person name="Schnell R.J."/>
            <person name="Main D."/>
            <person name="Gilbert D."/>
            <person name="Parida L."/>
            <person name="Kuhn D.N."/>
        </authorList>
    </citation>
    <scope>NUCLEOTIDE SEQUENCE [LARGE SCALE GENOMIC DNA]</scope>
    <source>
        <strain evidence="3">cv. Matina 1-6</strain>
    </source>
</reference>
<keyword evidence="3" id="KW-1185">Reference proteome</keyword>
<protein>
    <submittedName>
        <fullName evidence="2">Cysteine-rich RLK (RECEPTOR-like protein kinase) 6</fullName>
    </submittedName>
</protein>
<dbReference type="SUPFAM" id="SSF56112">
    <property type="entry name" value="Protein kinase-like (PK-like)"/>
    <property type="match status" value="1"/>
</dbReference>
<dbReference type="Gramene" id="EOY30982">
    <property type="protein sequence ID" value="EOY30982"/>
    <property type="gene ID" value="TCM_038021"/>
</dbReference>
<dbReference type="PANTHER" id="PTHR27006:SF562">
    <property type="entry name" value="REPEAT TRANSMEMBRANE PROTEIN KINASE, PUTATIVE-RELATED"/>
    <property type="match status" value="1"/>
</dbReference>
<sequence>MGSENRKWEKKDSDSNFGLLYVFSVKTYRTGNNLFSFKVELTNYSAFLGSNESTNYYLGIWFKNDRRKKPVWVVNHGNPILDSSGVLFIRCELYYGEKGGLLNNVGKGNCTIYIHGDAAERSGMLGSQGSRTSRVGVLEMQLNTNAAATEDADNGDVIKLSRTKDQELPLLSFSCISTVTDYFSFVNKLGEDGLGLFISGFMSPEYAVYVPLSTKYDVFSFGVILLEIMSGRKNLTSYGSDFYLNLLGYAWDLRKTQRCEELLDPTLANPCSTNELLLCTQVGLLCVQENPENRPNMSDVFSMLSTQGTTLPIPKEPAFRHLSVIDSDLLRCHNPSLNFVIFTAMEAR</sequence>
<name>A0A061GP90_THECC</name>
<dbReference type="eggNOG" id="ENOG502QW4P">
    <property type="taxonomic scope" value="Eukaryota"/>
</dbReference>
<dbReference type="Pfam" id="PF07714">
    <property type="entry name" value="PK_Tyr_Ser-Thr"/>
    <property type="match status" value="1"/>
</dbReference>
<keyword evidence="2" id="KW-0418">Kinase</keyword>
<dbReference type="PANTHER" id="PTHR27006">
    <property type="entry name" value="PROMASTIGOTE SURFACE ANTIGEN PROTEIN PSA"/>
    <property type="match status" value="1"/>
</dbReference>
<feature type="domain" description="Serine-threonine/tyrosine-protein kinase catalytic" evidence="1">
    <location>
        <begin position="201"/>
        <end position="303"/>
    </location>
</feature>
<dbReference type="InterPro" id="IPR001245">
    <property type="entry name" value="Ser-Thr/Tyr_kinase_cat_dom"/>
</dbReference>
<dbReference type="InterPro" id="IPR011009">
    <property type="entry name" value="Kinase-like_dom_sf"/>
</dbReference>
<organism evidence="2 3">
    <name type="scientific">Theobroma cacao</name>
    <name type="common">Cacao</name>
    <name type="synonym">Cocoa</name>
    <dbReference type="NCBI Taxonomy" id="3641"/>
    <lineage>
        <taxon>Eukaryota</taxon>
        <taxon>Viridiplantae</taxon>
        <taxon>Streptophyta</taxon>
        <taxon>Embryophyta</taxon>
        <taxon>Tracheophyta</taxon>
        <taxon>Spermatophyta</taxon>
        <taxon>Magnoliopsida</taxon>
        <taxon>eudicotyledons</taxon>
        <taxon>Gunneridae</taxon>
        <taxon>Pentapetalae</taxon>
        <taxon>rosids</taxon>
        <taxon>malvids</taxon>
        <taxon>Malvales</taxon>
        <taxon>Malvaceae</taxon>
        <taxon>Byttnerioideae</taxon>
        <taxon>Theobroma</taxon>
    </lineage>
</organism>
<dbReference type="AlphaFoldDB" id="A0A061GP90"/>
<dbReference type="Proteomes" id="UP000026915">
    <property type="component" value="Chromosome 9"/>
</dbReference>
<evidence type="ECO:0000313" key="3">
    <source>
        <dbReference type="Proteomes" id="UP000026915"/>
    </source>
</evidence>
<dbReference type="Gene3D" id="1.10.510.10">
    <property type="entry name" value="Transferase(Phosphotransferase) domain 1"/>
    <property type="match status" value="1"/>
</dbReference>
<gene>
    <name evidence="2" type="ORF">TCM_038021</name>
</gene>
<proteinExistence type="predicted"/>
<evidence type="ECO:0000259" key="1">
    <source>
        <dbReference type="Pfam" id="PF07714"/>
    </source>
</evidence>
<evidence type="ECO:0000313" key="2">
    <source>
        <dbReference type="EMBL" id="EOY30982.1"/>
    </source>
</evidence>
<accession>A0A061GP90</accession>
<keyword evidence="2" id="KW-0808">Transferase</keyword>
<dbReference type="GO" id="GO:0004672">
    <property type="term" value="F:protein kinase activity"/>
    <property type="evidence" value="ECO:0007669"/>
    <property type="project" value="InterPro"/>
</dbReference>
<dbReference type="InParanoid" id="A0A061GP90"/>